<name>T1IJ91_STRMM</name>
<dbReference type="PhylomeDB" id="T1IJ91"/>
<keyword evidence="2" id="KW-1185">Reference proteome</keyword>
<evidence type="ECO:0008006" key="3">
    <source>
        <dbReference type="Google" id="ProtNLM"/>
    </source>
</evidence>
<dbReference type="EnsemblMetazoa" id="SMAR000950-RA">
    <property type="protein sequence ID" value="SMAR000950-PA"/>
    <property type="gene ID" value="SMAR000950"/>
</dbReference>
<reference evidence="2" key="1">
    <citation type="submission" date="2011-05" db="EMBL/GenBank/DDBJ databases">
        <authorList>
            <person name="Richards S.R."/>
            <person name="Qu J."/>
            <person name="Jiang H."/>
            <person name="Jhangiani S.N."/>
            <person name="Agravi P."/>
            <person name="Goodspeed R."/>
            <person name="Gross S."/>
            <person name="Mandapat C."/>
            <person name="Jackson L."/>
            <person name="Mathew T."/>
            <person name="Pu L."/>
            <person name="Thornton R."/>
            <person name="Saada N."/>
            <person name="Wilczek-Boney K.B."/>
            <person name="Lee S."/>
            <person name="Kovar C."/>
            <person name="Wu Y."/>
            <person name="Scherer S.E."/>
            <person name="Worley K.C."/>
            <person name="Muzny D.M."/>
            <person name="Gibbs R."/>
        </authorList>
    </citation>
    <scope>NUCLEOTIDE SEQUENCE</scope>
    <source>
        <strain evidence="2">Brora</strain>
    </source>
</reference>
<proteinExistence type="predicted"/>
<reference evidence="1" key="2">
    <citation type="submission" date="2015-02" db="UniProtKB">
        <authorList>
            <consortium name="EnsemblMetazoa"/>
        </authorList>
    </citation>
    <scope>IDENTIFICATION</scope>
</reference>
<dbReference type="Gene3D" id="3.80.10.10">
    <property type="entry name" value="Ribonuclease Inhibitor"/>
    <property type="match status" value="2"/>
</dbReference>
<dbReference type="InterPro" id="IPR032675">
    <property type="entry name" value="LRR_dom_sf"/>
</dbReference>
<evidence type="ECO:0000313" key="1">
    <source>
        <dbReference type="EnsemblMetazoa" id="SMAR000950-PA"/>
    </source>
</evidence>
<sequence>MDNEEYSLLPTLYNLTILKISTLILRAWNLESQEINEIKRVNKECCSYFELPSEVCFNITCAMILQNKTLSFGQSMWLLESRCDRLYKRWLSGINLENLCEIASDKAKDVRNHRSILEFYVTSDEDEVSDIQFAKHFSNLTRLKICDNEQVNNWQVAQIISNCHLLQDVSLKGCINISDTLLASLWKNPFVQDNLRVIDISQTSVSGCMAATIYFLLPQLILLLYDDISSFLRYRCNINTNKNTICSRLVHTVRLGNAGDHRLRFVSDEVEPYKVMELALPNYDVPSLDQEGCRNVFRFEEDEYEAFRFQDVYLAMCSVASHLTFGVAPERSYLRELALTNVRNIDLNSLFSHFPRLKSVCLWRDCSVTDSVGKFYLGKAVLDIEFWFISSEVVNVTLRHCPNVEYLTVRFVKLADDTFRNVTFNSLKLVELSRCEGSHYVENVFPVRTRVDIY</sequence>
<dbReference type="SUPFAM" id="SSF52058">
    <property type="entry name" value="L domain-like"/>
    <property type="match status" value="1"/>
</dbReference>
<dbReference type="EMBL" id="AFFK01014481">
    <property type="status" value="NOT_ANNOTATED_CDS"/>
    <property type="molecule type" value="Genomic_DNA"/>
</dbReference>
<dbReference type="Proteomes" id="UP000014500">
    <property type="component" value="Unassembled WGS sequence"/>
</dbReference>
<organism evidence="1 2">
    <name type="scientific">Strigamia maritima</name>
    <name type="common">European centipede</name>
    <name type="synonym">Geophilus maritimus</name>
    <dbReference type="NCBI Taxonomy" id="126957"/>
    <lineage>
        <taxon>Eukaryota</taxon>
        <taxon>Metazoa</taxon>
        <taxon>Ecdysozoa</taxon>
        <taxon>Arthropoda</taxon>
        <taxon>Myriapoda</taxon>
        <taxon>Chilopoda</taxon>
        <taxon>Pleurostigmophora</taxon>
        <taxon>Geophilomorpha</taxon>
        <taxon>Linotaeniidae</taxon>
        <taxon>Strigamia</taxon>
    </lineage>
</organism>
<protein>
    <recommendedName>
        <fullName evidence="3">F-box domain-containing protein</fullName>
    </recommendedName>
</protein>
<accession>T1IJ91</accession>
<dbReference type="AlphaFoldDB" id="T1IJ91"/>
<dbReference type="HOGENOM" id="CLU_603155_0_0_1"/>
<evidence type="ECO:0000313" key="2">
    <source>
        <dbReference type="Proteomes" id="UP000014500"/>
    </source>
</evidence>